<gene>
    <name evidence="1" type="ORF">A0H81_14070</name>
</gene>
<name>A0A1C7LPK4_GRIFR</name>
<comment type="caution">
    <text evidence="1">The sequence shown here is derived from an EMBL/GenBank/DDBJ whole genome shotgun (WGS) entry which is preliminary data.</text>
</comment>
<evidence type="ECO:0000313" key="2">
    <source>
        <dbReference type="Proteomes" id="UP000092993"/>
    </source>
</evidence>
<sequence length="80" mass="9233">MSSTSLRASFNEIRLKMRTQQPTSILPLQCARPLGSSVVHSTASVHIWEENLKPRGDDALFRRYMVFAHHMCLIIHFRPI</sequence>
<reference evidence="1 2" key="1">
    <citation type="submission" date="2016-03" db="EMBL/GenBank/DDBJ databases">
        <title>Whole genome sequencing of Grifola frondosa 9006-11.</title>
        <authorList>
            <person name="Min B."/>
            <person name="Park H."/>
            <person name="Kim J.-G."/>
            <person name="Cho H."/>
            <person name="Oh Y.-L."/>
            <person name="Kong W.-S."/>
            <person name="Choi I.-G."/>
        </authorList>
    </citation>
    <scope>NUCLEOTIDE SEQUENCE [LARGE SCALE GENOMIC DNA]</scope>
    <source>
        <strain evidence="1 2">9006-11</strain>
    </source>
</reference>
<dbReference type="Proteomes" id="UP000092993">
    <property type="component" value="Unassembled WGS sequence"/>
</dbReference>
<proteinExistence type="predicted"/>
<keyword evidence="2" id="KW-1185">Reference proteome</keyword>
<dbReference type="AlphaFoldDB" id="A0A1C7LPK4"/>
<evidence type="ECO:0000313" key="1">
    <source>
        <dbReference type="EMBL" id="OBZ65869.1"/>
    </source>
</evidence>
<dbReference type="EMBL" id="LUGG01000038">
    <property type="protein sequence ID" value="OBZ65869.1"/>
    <property type="molecule type" value="Genomic_DNA"/>
</dbReference>
<protein>
    <submittedName>
        <fullName evidence="1">Uncharacterized protein</fullName>
    </submittedName>
</protein>
<organism evidence="1 2">
    <name type="scientific">Grifola frondosa</name>
    <name type="common">Maitake</name>
    <name type="synonym">Polyporus frondosus</name>
    <dbReference type="NCBI Taxonomy" id="5627"/>
    <lineage>
        <taxon>Eukaryota</taxon>
        <taxon>Fungi</taxon>
        <taxon>Dikarya</taxon>
        <taxon>Basidiomycota</taxon>
        <taxon>Agaricomycotina</taxon>
        <taxon>Agaricomycetes</taxon>
        <taxon>Polyporales</taxon>
        <taxon>Grifolaceae</taxon>
        <taxon>Grifola</taxon>
    </lineage>
</organism>
<accession>A0A1C7LPK4</accession>